<dbReference type="InterPro" id="IPR051082">
    <property type="entry name" value="Pentapeptide-BTB/POZ_domain"/>
</dbReference>
<organism evidence="1 2">
    <name type="scientific">Nostoc flagelliforme FACHB-838</name>
    <dbReference type="NCBI Taxonomy" id="2692904"/>
    <lineage>
        <taxon>Bacteria</taxon>
        <taxon>Bacillati</taxon>
        <taxon>Cyanobacteriota</taxon>
        <taxon>Cyanophyceae</taxon>
        <taxon>Nostocales</taxon>
        <taxon>Nostocaceae</taxon>
        <taxon>Nostoc</taxon>
    </lineage>
</organism>
<dbReference type="PANTHER" id="PTHR14136:SF17">
    <property type="entry name" value="BTB_POZ DOMAIN-CONTAINING PROTEIN KCTD9"/>
    <property type="match status" value="1"/>
</dbReference>
<evidence type="ECO:0000313" key="2">
    <source>
        <dbReference type="Proteomes" id="UP000623440"/>
    </source>
</evidence>
<proteinExistence type="predicted"/>
<sequence>MEMVGSGEEITGEELLRRYAAGERNFPLIRIEDMECVLEGADLRGINLMGSHLHHAPWWSIDLSGACLLATDFAGTWMNGTDLSDADLTGACLRGTNLTNANLSNCILKGANLREAILWNANLRGAVLDGAILANAKFTGAKYFTINQYMTGILFWNTTMPDGTVIEGPTYIN</sequence>
<gene>
    <name evidence="1" type="ORF">H6G97_02285</name>
</gene>
<name>A0ABR8DI69_9NOSO</name>
<protein>
    <submittedName>
        <fullName evidence="1">Pentapeptide repeat-containing protein</fullName>
    </submittedName>
</protein>
<dbReference type="PANTHER" id="PTHR14136">
    <property type="entry name" value="BTB_POZ DOMAIN-CONTAINING PROTEIN KCTD9"/>
    <property type="match status" value="1"/>
</dbReference>
<dbReference type="InterPro" id="IPR001646">
    <property type="entry name" value="5peptide_repeat"/>
</dbReference>
<keyword evidence="2" id="KW-1185">Reference proteome</keyword>
<reference evidence="1 2" key="1">
    <citation type="journal article" date="2020" name="ISME J.">
        <title>Comparative genomics reveals insights into cyanobacterial evolution and habitat adaptation.</title>
        <authorList>
            <person name="Chen M.Y."/>
            <person name="Teng W.K."/>
            <person name="Zhao L."/>
            <person name="Hu C.X."/>
            <person name="Zhou Y.K."/>
            <person name="Han B.P."/>
            <person name="Song L.R."/>
            <person name="Shu W.S."/>
        </authorList>
    </citation>
    <scope>NUCLEOTIDE SEQUENCE [LARGE SCALE GENOMIC DNA]</scope>
    <source>
        <strain evidence="1 2">FACHB-838</strain>
    </source>
</reference>
<comment type="caution">
    <text evidence="1">The sequence shown here is derived from an EMBL/GenBank/DDBJ whole genome shotgun (WGS) entry which is preliminary data.</text>
</comment>
<dbReference type="SUPFAM" id="SSF141571">
    <property type="entry name" value="Pentapeptide repeat-like"/>
    <property type="match status" value="1"/>
</dbReference>
<accession>A0ABR8DI69</accession>
<dbReference type="Pfam" id="PF00805">
    <property type="entry name" value="Pentapeptide"/>
    <property type="match status" value="3"/>
</dbReference>
<dbReference type="EMBL" id="JACJSI010000003">
    <property type="protein sequence ID" value="MBD2528447.1"/>
    <property type="molecule type" value="Genomic_DNA"/>
</dbReference>
<dbReference type="RefSeq" id="WP_190939107.1">
    <property type="nucleotide sequence ID" value="NZ_JACJSI010000003.1"/>
</dbReference>
<dbReference type="Proteomes" id="UP000623440">
    <property type="component" value="Unassembled WGS sequence"/>
</dbReference>
<evidence type="ECO:0000313" key="1">
    <source>
        <dbReference type="EMBL" id="MBD2528447.1"/>
    </source>
</evidence>
<dbReference type="Gene3D" id="2.160.20.80">
    <property type="entry name" value="E3 ubiquitin-protein ligase SopA"/>
    <property type="match status" value="1"/>
</dbReference>